<dbReference type="GO" id="GO:0050661">
    <property type="term" value="F:NADP binding"/>
    <property type="evidence" value="ECO:0007669"/>
    <property type="project" value="InterPro"/>
</dbReference>
<dbReference type="InterPro" id="IPR010185">
    <property type="entry name" value="NpdG"/>
</dbReference>
<dbReference type="GO" id="GO:0008823">
    <property type="term" value="F:cupric reductase (NADH) activity"/>
    <property type="evidence" value="ECO:0007669"/>
    <property type="project" value="TreeGrafter"/>
</dbReference>
<proteinExistence type="predicted"/>
<dbReference type="RefSeq" id="WP_209590224.1">
    <property type="nucleotide sequence ID" value="NZ_JAGGMV010000001.1"/>
</dbReference>
<dbReference type="AlphaFoldDB" id="A0A8J7RZW0"/>
<dbReference type="InterPro" id="IPR051267">
    <property type="entry name" value="STEAP_metalloreductase"/>
</dbReference>
<evidence type="ECO:0000256" key="1">
    <source>
        <dbReference type="ARBA" id="ARBA00023002"/>
    </source>
</evidence>
<dbReference type="GO" id="GO:0070967">
    <property type="term" value="F:coenzyme F420 binding"/>
    <property type="evidence" value="ECO:0007669"/>
    <property type="project" value="InterPro"/>
</dbReference>
<gene>
    <name evidence="3" type="ORF">J3E07_000253</name>
</gene>
<dbReference type="GO" id="GO:0016651">
    <property type="term" value="F:oxidoreductase activity, acting on NAD(P)H"/>
    <property type="evidence" value="ECO:0007669"/>
    <property type="project" value="InterPro"/>
</dbReference>
<dbReference type="GO" id="GO:0005886">
    <property type="term" value="C:plasma membrane"/>
    <property type="evidence" value="ECO:0007669"/>
    <property type="project" value="TreeGrafter"/>
</dbReference>
<dbReference type="InterPro" id="IPR028939">
    <property type="entry name" value="P5C_Rdtase_cat_N"/>
</dbReference>
<name>A0A8J7RZW0_METVO</name>
<dbReference type="PANTHER" id="PTHR14239">
    <property type="entry name" value="DUDULIN-RELATED"/>
    <property type="match status" value="1"/>
</dbReference>
<comment type="caution">
    <text evidence="3">The sequence shown here is derived from an EMBL/GenBank/DDBJ whole genome shotgun (WGS) entry which is preliminary data.</text>
</comment>
<dbReference type="GO" id="GO:0015677">
    <property type="term" value="P:copper ion import"/>
    <property type="evidence" value="ECO:0007669"/>
    <property type="project" value="TreeGrafter"/>
</dbReference>
<evidence type="ECO:0000313" key="4">
    <source>
        <dbReference type="Proteomes" id="UP000740329"/>
    </source>
</evidence>
<evidence type="ECO:0000259" key="2">
    <source>
        <dbReference type="Pfam" id="PF03807"/>
    </source>
</evidence>
<evidence type="ECO:0000313" key="3">
    <source>
        <dbReference type="EMBL" id="MBP2200855.1"/>
    </source>
</evidence>
<protein>
    <submittedName>
        <fullName evidence="3">NADPH-dependent F420 reductase</fullName>
    </submittedName>
</protein>
<feature type="domain" description="Pyrroline-5-carboxylate reductase catalytic N-terminal" evidence="2">
    <location>
        <begin position="2"/>
        <end position="107"/>
    </location>
</feature>
<reference evidence="3" key="1">
    <citation type="submission" date="2021-03" db="EMBL/GenBank/DDBJ databases">
        <title>Genomic Encyclopedia of Type Strains, Phase IV (KMG-V): Genome sequencing to study the core and pangenomes of soil and plant-associated prokaryotes.</title>
        <authorList>
            <person name="Whitman W."/>
        </authorList>
    </citation>
    <scope>NUCLEOTIDE SEQUENCE</scope>
    <source>
        <strain evidence="3">C4</strain>
    </source>
</reference>
<dbReference type="PANTHER" id="PTHR14239:SF0">
    <property type="entry name" value="F420-DEPENDENT NADP REDUCTASE"/>
    <property type="match status" value="1"/>
</dbReference>
<dbReference type="NCBIfam" id="TIGR01915">
    <property type="entry name" value="npdG"/>
    <property type="match status" value="1"/>
</dbReference>
<keyword evidence="1" id="KW-0560">Oxidoreductase</keyword>
<dbReference type="EMBL" id="JAGGMV010000001">
    <property type="protein sequence ID" value="MBP2200855.1"/>
    <property type="molecule type" value="Genomic_DNA"/>
</dbReference>
<dbReference type="InterPro" id="IPR036291">
    <property type="entry name" value="NAD(P)-bd_dom_sf"/>
</dbReference>
<dbReference type="GO" id="GO:0052851">
    <property type="term" value="F:ferric-chelate reductase (NADPH) activity"/>
    <property type="evidence" value="ECO:0007669"/>
    <property type="project" value="TreeGrafter"/>
</dbReference>
<dbReference type="SUPFAM" id="SSF51735">
    <property type="entry name" value="NAD(P)-binding Rossmann-fold domains"/>
    <property type="match status" value="1"/>
</dbReference>
<dbReference type="GO" id="GO:0006740">
    <property type="term" value="P:NADPH regeneration"/>
    <property type="evidence" value="ECO:0007669"/>
    <property type="project" value="InterPro"/>
</dbReference>
<dbReference type="Proteomes" id="UP000740329">
    <property type="component" value="Unassembled WGS sequence"/>
</dbReference>
<organism evidence="3 4">
    <name type="scientific">Methanococcus voltae</name>
    <dbReference type="NCBI Taxonomy" id="2188"/>
    <lineage>
        <taxon>Archaea</taxon>
        <taxon>Methanobacteriati</taxon>
        <taxon>Methanobacteriota</taxon>
        <taxon>Methanomada group</taxon>
        <taxon>Methanococci</taxon>
        <taxon>Methanococcales</taxon>
        <taxon>Methanococcaceae</taxon>
        <taxon>Methanococcus</taxon>
    </lineage>
</organism>
<dbReference type="Gene3D" id="3.40.50.720">
    <property type="entry name" value="NAD(P)-binding Rossmann-like Domain"/>
    <property type="match status" value="1"/>
</dbReference>
<accession>A0A8J7RZW0</accession>
<dbReference type="Pfam" id="PF03807">
    <property type="entry name" value="F420_oxidored"/>
    <property type="match status" value="1"/>
</dbReference>
<sequence length="228" mass="24689">MKVAILGGTGDQGLGLAMRFAMNENNKVIIGSRKEEKAIEAAKEAMQRLDTLKSITSKITINAMTNLDAAKEADVVILSLPFEYTISTLKDLKEVLEGKIVVSLMVPLASAFGDKPTRVITCPQGSVAEMVQAYLPRSTIVSGFHNVCHKCLCDLENPIDCDVLIAGDDKEANKIVVELANTINGVRGIDCGKLEISRYIEQITPLLVQLNIKYKAKGTGLRITGLDL</sequence>